<dbReference type="EMBL" id="QSHO01000002">
    <property type="protein sequence ID" value="RHC19700.1"/>
    <property type="molecule type" value="Genomic_DNA"/>
</dbReference>
<sequence>MRITYITTISIISLPGYYKYVKINVILQVKYKREIYIFISTDNINTSYTIIDTIFAMASRQHNMLTQAAGGRALI</sequence>
<evidence type="ECO:0000313" key="5">
    <source>
        <dbReference type="Proteomes" id="UP000283586"/>
    </source>
</evidence>
<organism evidence="2 4">
    <name type="scientific">Roseburia intestinalis</name>
    <dbReference type="NCBI Taxonomy" id="166486"/>
    <lineage>
        <taxon>Bacteria</taxon>
        <taxon>Bacillati</taxon>
        <taxon>Bacillota</taxon>
        <taxon>Clostridia</taxon>
        <taxon>Lachnospirales</taxon>
        <taxon>Lachnospiraceae</taxon>
        <taxon>Roseburia</taxon>
    </lineage>
</organism>
<dbReference type="EMBL" id="WGGT01000011">
    <property type="protein sequence ID" value="MVQ46060.1"/>
    <property type="molecule type" value="Genomic_DNA"/>
</dbReference>
<comment type="caution">
    <text evidence="2">The sequence shown here is derived from an EMBL/GenBank/DDBJ whole genome shotgun (WGS) entry which is preliminary data.</text>
</comment>
<evidence type="ECO:0000313" key="1">
    <source>
        <dbReference type="EMBL" id="MVQ46060.1"/>
    </source>
</evidence>
<dbReference type="Proteomes" id="UP000479531">
    <property type="component" value="Unassembled WGS sequence"/>
</dbReference>
<evidence type="ECO:0000313" key="6">
    <source>
        <dbReference type="Proteomes" id="UP000479531"/>
    </source>
</evidence>
<dbReference type="Proteomes" id="UP000283513">
    <property type="component" value="Unassembled WGS sequence"/>
</dbReference>
<reference evidence="4 5" key="1">
    <citation type="submission" date="2018-08" db="EMBL/GenBank/DDBJ databases">
        <title>A genome reference for cultivated species of the human gut microbiota.</title>
        <authorList>
            <person name="Zou Y."/>
            <person name="Xue W."/>
            <person name="Luo G."/>
        </authorList>
    </citation>
    <scope>NUCLEOTIDE SEQUENCE [LARGE SCALE GENOMIC DNA]</scope>
    <source>
        <strain evidence="3 5">AF31-21AC</strain>
        <strain evidence="2 4">AM37-1AC</strain>
    </source>
</reference>
<proteinExistence type="predicted"/>
<dbReference type="Proteomes" id="UP000283586">
    <property type="component" value="Unassembled WGS sequence"/>
</dbReference>
<reference evidence="1 6" key="2">
    <citation type="submission" date="2019-10" db="EMBL/GenBank/DDBJ databases">
        <title>Roseburia spp. ameliorate alcoholic fatty liver via restoration of gut barrier function.</title>
        <authorList>
            <person name="Seo B."/>
            <person name="Ko G."/>
        </authorList>
    </citation>
    <scope>NUCLEOTIDE SEQUENCE [LARGE SCALE GENOMIC DNA]</scope>
    <source>
        <strain evidence="1 6">SNUG30017</strain>
    </source>
</reference>
<evidence type="ECO:0000313" key="4">
    <source>
        <dbReference type="Proteomes" id="UP000283513"/>
    </source>
</evidence>
<name>A0A3R6ATH5_9FIRM</name>
<accession>A0A3R6ATH5</accession>
<evidence type="ECO:0000313" key="3">
    <source>
        <dbReference type="EMBL" id="RHN05187.1"/>
    </source>
</evidence>
<protein>
    <submittedName>
        <fullName evidence="2">Urease subunit alpha</fullName>
    </submittedName>
</protein>
<evidence type="ECO:0000313" key="2">
    <source>
        <dbReference type="EMBL" id="RHC19700.1"/>
    </source>
</evidence>
<dbReference type="AlphaFoldDB" id="A0A3R6ATH5"/>
<gene>
    <name evidence="2" type="ORF">DW856_02160</name>
    <name evidence="3" type="ORF">DWZ31_15135</name>
    <name evidence="1" type="ORF">GCK47_10175</name>
</gene>
<dbReference type="EMBL" id="QRQN01000021">
    <property type="protein sequence ID" value="RHN05187.1"/>
    <property type="molecule type" value="Genomic_DNA"/>
</dbReference>